<dbReference type="SMART" id="SM00849">
    <property type="entry name" value="Lactamase_B"/>
    <property type="match status" value="1"/>
</dbReference>
<dbReference type="SUPFAM" id="SSF52821">
    <property type="entry name" value="Rhodanese/Cell cycle control phosphatase"/>
    <property type="match status" value="1"/>
</dbReference>
<dbReference type="GO" id="GO:0006749">
    <property type="term" value="P:glutathione metabolic process"/>
    <property type="evidence" value="ECO:0007669"/>
    <property type="project" value="InterPro"/>
</dbReference>
<dbReference type="SMART" id="SM00450">
    <property type="entry name" value="RHOD"/>
    <property type="match status" value="1"/>
</dbReference>
<dbReference type="GO" id="GO:0070813">
    <property type="term" value="P:hydrogen sulfide metabolic process"/>
    <property type="evidence" value="ECO:0007669"/>
    <property type="project" value="TreeGrafter"/>
</dbReference>
<dbReference type="GO" id="GO:0050313">
    <property type="term" value="F:sulfur dioxygenase activity"/>
    <property type="evidence" value="ECO:0007669"/>
    <property type="project" value="InterPro"/>
</dbReference>
<dbReference type="Pfam" id="PF00753">
    <property type="entry name" value="Lactamase_B"/>
    <property type="match status" value="1"/>
</dbReference>
<dbReference type="InterPro" id="IPR001279">
    <property type="entry name" value="Metallo-B-lactamas"/>
</dbReference>
<dbReference type="InterPro" id="IPR036866">
    <property type="entry name" value="RibonucZ/Hydroxyglut_hydro"/>
</dbReference>
<reference evidence="2" key="1">
    <citation type="submission" date="2020-05" db="EMBL/GenBank/DDBJ databases">
        <authorList>
            <person name="Chiriac C."/>
            <person name="Salcher M."/>
            <person name="Ghai R."/>
            <person name="Kavagutti S V."/>
        </authorList>
    </citation>
    <scope>NUCLEOTIDE SEQUENCE</scope>
</reference>
<protein>
    <submittedName>
        <fullName evidence="2">Unannotated protein</fullName>
    </submittedName>
</protein>
<dbReference type="PANTHER" id="PTHR43084">
    <property type="entry name" value="PERSULFIDE DIOXYGENASE ETHE1"/>
    <property type="match status" value="1"/>
</dbReference>
<dbReference type="Pfam" id="PF00581">
    <property type="entry name" value="Rhodanese"/>
    <property type="match status" value="1"/>
</dbReference>
<proteinExistence type="predicted"/>
<gene>
    <name evidence="2" type="ORF">UFOPK2958_00218</name>
</gene>
<dbReference type="Gene3D" id="3.60.15.10">
    <property type="entry name" value="Ribonuclease Z/Hydroxyacylglutathione hydrolase-like"/>
    <property type="match status" value="1"/>
</dbReference>
<dbReference type="CDD" id="cd07724">
    <property type="entry name" value="POD-like_MBL-fold"/>
    <property type="match status" value="1"/>
</dbReference>
<dbReference type="PANTHER" id="PTHR43084:SF7">
    <property type="entry name" value="BETA-LACTAMASE DOMAIN PROTEIN"/>
    <property type="match status" value="1"/>
</dbReference>
<dbReference type="InterPro" id="IPR001763">
    <property type="entry name" value="Rhodanese-like_dom"/>
</dbReference>
<dbReference type="EMBL" id="CAFAAB010000013">
    <property type="protein sequence ID" value="CAB4776376.1"/>
    <property type="molecule type" value="Genomic_DNA"/>
</dbReference>
<dbReference type="InterPro" id="IPR044528">
    <property type="entry name" value="POD-like_MBL-fold"/>
</dbReference>
<dbReference type="InterPro" id="IPR036873">
    <property type="entry name" value="Rhodanese-like_dom_sf"/>
</dbReference>
<dbReference type="InterPro" id="IPR051682">
    <property type="entry name" value="Mito_Persulfide_Diox"/>
</dbReference>
<sequence length="363" mass="38813">MPEVKTAESLLSLFGTAEAPFLLDVREPDEFAEWAIPNAVNIPLGTLGSRVSEMPSDQAILVICAKGARAQAGAELLATHGIDAAVMDGGMAAWATTYDSVEVALAGATVVQLRRRGKGCLSYLVGAGSEAAVIDPSMDIDRYINLAAKLGFRITHVFDTHLHADHVSGGRALAAATGAALILNPADTFHYSYTPLTDGLSVELEHNVHLTVEAVSAPGHTQGSTVYRLGDAALFTGDTLFLESVGRPDLADQAEEFAHALYHTLHQRVLPLPDDILILPAHWGDAVPVHFGELVTARLGDLRPVLPALAYSEEDFVNWAMTHVKDRPPNYVEIVKFNIGDSTLSPEEIGEMELGPNRCAIAQ</sequence>
<feature type="domain" description="Rhodanese" evidence="1">
    <location>
        <begin position="16"/>
        <end position="103"/>
    </location>
</feature>
<dbReference type="SUPFAM" id="SSF56281">
    <property type="entry name" value="Metallo-hydrolase/oxidoreductase"/>
    <property type="match status" value="1"/>
</dbReference>
<name>A0A6J6VYC3_9ZZZZ</name>
<accession>A0A6J6VYC3</accession>
<dbReference type="CDD" id="cd00158">
    <property type="entry name" value="RHOD"/>
    <property type="match status" value="1"/>
</dbReference>
<organism evidence="2">
    <name type="scientific">freshwater metagenome</name>
    <dbReference type="NCBI Taxonomy" id="449393"/>
    <lineage>
        <taxon>unclassified sequences</taxon>
        <taxon>metagenomes</taxon>
        <taxon>ecological metagenomes</taxon>
    </lineage>
</organism>
<evidence type="ECO:0000313" key="2">
    <source>
        <dbReference type="EMBL" id="CAB4776376.1"/>
    </source>
</evidence>
<evidence type="ECO:0000259" key="1">
    <source>
        <dbReference type="PROSITE" id="PS50206"/>
    </source>
</evidence>
<dbReference type="Gene3D" id="3.40.250.10">
    <property type="entry name" value="Rhodanese-like domain"/>
    <property type="match status" value="1"/>
</dbReference>
<dbReference type="PROSITE" id="PS50206">
    <property type="entry name" value="RHODANESE_3"/>
    <property type="match status" value="1"/>
</dbReference>
<dbReference type="AlphaFoldDB" id="A0A6J6VYC3"/>